<dbReference type="Gene3D" id="3.40.720.10">
    <property type="entry name" value="Alkaline Phosphatase, subunit A"/>
    <property type="match status" value="1"/>
</dbReference>
<sequence length="132" mass="14565">MAVRRSAIAALETEPATIVASKASNWRTLSPVKRISFSQYWISTYRTKILIFDSTAFGPLQCVRLAGTIGAVVKRANFIFICADQLRYDALSVTGNCVAHTSHIDRIAAHGATFLRHFTPRSIVFLAKTIHA</sequence>
<evidence type="ECO:0000313" key="2">
    <source>
        <dbReference type="Proteomes" id="UP001153050"/>
    </source>
</evidence>
<dbReference type="InterPro" id="IPR017850">
    <property type="entry name" value="Alkaline_phosphatase_core_sf"/>
</dbReference>
<keyword evidence="2" id="KW-1185">Reference proteome</keyword>
<protein>
    <submittedName>
        <fullName evidence="1">Uncharacterized protein</fullName>
    </submittedName>
</protein>
<dbReference type="EMBL" id="CAKXZT010000169">
    <property type="protein sequence ID" value="CAH2408784.1"/>
    <property type="molecule type" value="Genomic_DNA"/>
</dbReference>
<comment type="caution">
    <text evidence="1">The sequence shown here is derived from an EMBL/GenBank/DDBJ whole genome shotgun (WGS) entry which is preliminary data.</text>
</comment>
<gene>
    <name evidence="1" type="ORF">MES5069_700012</name>
</gene>
<proteinExistence type="predicted"/>
<reference evidence="1 2" key="1">
    <citation type="submission" date="2022-03" db="EMBL/GenBank/DDBJ databases">
        <authorList>
            <person name="Brunel B."/>
        </authorList>
    </citation>
    <scope>NUCLEOTIDE SEQUENCE [LARGE SCALE GENOMIC DNA]</scope>
    <source>
        <strain evidence="1">STM5069sample</strain>
    </source>
</reference>
<evidence type="ECO:0000313" key="1">
    <source>
        <dbReference type="EMBL" id="CAH2408784.1"/>
    </source>
</evidence>
<dbReference type="SUPFAM" id="SSF53649">
    <property type="entry name" value="Alkaline phosphatase-like"/>
    <property type="match status" value="1"/>
</dbReference>
<name>A0ABN8KEX3_9HYPH</name>
<dbReference type="Proteomes" id="UP001153050">
    <property type="component" value="Unassembled WGS sequence"/>
</dbReference>
<accession>A0ABN8KEX3</accession>
<organism evidence="1 2">
    <name type="scientific">Mesorhizobium escarrei</name>
    <dbReference type="NCBI Taxonomy" id="666018"/>
    <lineage>
        <taxon>Bacteria</taxon>
        <taxon>Pseudomonadati</taxon>
        <taxon>Pseudomonadota</taxon>
        <taxon>Alphaproteobacteria</taxon>
        <taxon>Hyphomicrobiales</taxon>
        <taxon>Phyllobacteriaceae</taxon>
        <taxon>Mesorhizobium</taxon>
    </lineage>
</organism>